<dbReference type="OrthoDB" id="9809203at2"/>
<dbReference type="SUPFAM" id="SSF51735">
    <property type="entry name" value="NAD(P)-binding Rossmann-fold domains"/>
    <property type="match status" value="1"/>
</dbReference>
<accession>A0A225NF02</accession>
<dbReference type="GO" id="GO:0005737">
    <property type="term" value="C:cytoplasm"/>
    <property type="evidence" value="ECO:0007669"/>
    <property type="project" value="TreeGrafter"/>
</dbReference>
<sequence>MSELFLTRADLIAAGALDWDAALDDIHEALTLLKRGEAEMAAENVLPLGPDPRDKGYGLPARVGGRFNAAGLKWTLHRAEAPAGGEAITSRTVLDDLGTGRAMGMLDSAMLTRVRTAALSGAVMRALHPGVTRLAILGAGPQARMHLDMALALFPALREVHHWTRSGRPLVEALPDGIALVAHETPMAACLAAEVSLTCTSSPEPLLGPEVMRSGTLILQVGYHEVSFDAIDAADAVTCDLWGDFARTSAKSLFQMHRAGRFPERRVAADAAAILLDGWRPAPGACTYFSSFGLNIFDIAFAARLMRRAGDLGLGVTLVP</sequence>
<dbReference type="Pfam" id="PF02423">
    <property type="entry name" value="OCD_Mu_crystall"/>
    <property type="match status" value="1"/>
</dbReference>
<gene>
    <name evidence="1" type="ORF">ATO3_19330</name>
</gene>
<evidence type="ECO:0000313" key="2">
    <source>
        <dbReference type="Proteomes" id="UP000215377"/>
    </source>
</evidence>
<organism evidence="1 2">
    <name type="scientific">Marinibacterium profundimaris</name>
    <dbReference type="NCBI Taxonomy" id="1679460"/>
    <lineage>
        <taxon>Bacteria</taxon>
        <taxon>Pseudomonadati</taxon>
        <taxon>Pseudomonadota</taxon>
        <taxon>Alphaproteobacteria</taxon>
        <taxon>Rhodobacterales</taxon>
        <taxon>Paracoccaceae</taxon>
        <taxon>Marinibacterium</taxon>
    </lineage>
</organism>
<dbReference type="Gene3D" id="3.30.1780.10">
    <property type="entry name" value="ornithine cyclodeaminase, domain 1"/>
    <property type="match status" value="1"/>
</dbReference>
<dbReference type="PANTHER" id="PTHR13812:SF19">
    <property type="entry name" value="KETIMINE REDUCTASE MU-CRYSTALLIN"/>
    <property type="match status" value="1"/>
</dbReference>
<dbReference type="InterPro" id="IPR003462">
    <property type="entry name" value="ODC_Mu_crystall"/>
</dbReference>
<dbReference type="RefSeq" id="WP_088651545.1">
    <property type="nucleotide sequence ID" value="NZ_AQQR01000010.1"/>
</dbReference>
<comment type="caution">
    <text evidence="1">The sequence shown here is derived from an EMBL/GenBank/DDBJ whole genome shotgun (WGS) entry which is preliminary data.</text>
</comment>
<protein>
    <recommendedName>
        <fullName evidence="3">Ornithine cyclodeaminase</fullName>
    </recommendedName>
</protein>
<dbReference type="PIRSF" id="PIRSF001439">
    <property type="entry name" value="CryM"/>
    <property type="match status" value="1"/>
</dbReference>
<keyword evidence="2" id="KW-1185">Reference proteome</keyword>
<name>A0A225NF02_9RHOB</name>
<dbReference type="EMBL" id="AQQR01000010">
    <property type="protein sequence ID" value="OWU70991.1"/>
    <property type="molecule type" value="Genomic_DNA"/>
</dbReference>
<reference evidence="1 2" key="1">
    <citation type="submission" date="2013-04" db="EMBL/GenBank/DDBJ databases">
        <title>Oceanicola sp. 22II1-22F33 Genome Sequencing.</title>
        <authorList>
            <person name="Lai Q."/>
            <person name="Li G."/>
            <person name="Shao Z."/>
        </authorList>
    </citation>
    <scope>NUCLEOTIDE SEQUENCE [LARGE SCALE GENOMIC DNA]</scope>
    <source>
        <strain evidence="1 2">22II1-22F33</strain>
    </source>
</reference>
<dbReference type="PANTHER" id="PTHR13812">
    <property type="entry name" value="KETIMINE REDUCTASE MU-CRYSTALLIN"/>
    <property type="match status" value="1"/>
</dbReference>
<dbReference type="AlphaFoldDB" id="A0A225NF02"/>
<dbReference type="Proteomes" id="UP000215377">
    <property type="component" value="Unassembled WGS sequence"/>
</dbReference>
<dbReference type="InterPro" id="IPR023401">
    <property type="entry name" value="ODC_N"/>
</dbReference>
<evidence type="ECO:0008006" key="3">
    <source>
        <dbReference type="Google" id="ProtNLM"/>
    </source>
</evidence>
<proteinExistence type="predicted"/>
<dbReference type="InterPro" id="IPR036291">
    <property type="entry name" value="NAD(P)-bd_dom_sf"/>
</dbReference>
<dbReference type="Gene3D" id="3.40.50.720">
    <property type="entry name" value="NAD(P)-binding Rossmann-like Domain"/>
    <property type="match status" value="1"/>
</dbReference>
<evidence type="ECO:0000313" key="1">
    <source>
        <dbReference type="EMBL" id="OWU70991.1"/>
    </source>
</evidence>